<dbReference type="RefSeq" id="WP_102161889.1">
    <property type="nucleotide sequence ID" value="NZ_PNFZ01000003.1"/>
</dbReference>
<dbReference type="InterPro" id="IPR029045">
    <property type="entry name" value="ClpP/crotonase-like_dom_sf"/>
</dbReference>
<dbReference type="PANTHER" id="PTHR43459">
    <property type="entry name" value="ENOYL-COA HYDRATASE"/>
    <property type="match status" value="1"/>
</dbReference>
<accession>A0A2N6PHC9</accession>
<dbReference type="PANTHER" id="PTHR43459:SF3">
    <property type="entry name" value="ENOYL-COA HYDRATASE ECHA15 (ENOYL HYDRASE) (UNSATURATED ACYL-COA HYDRATASE) (CROTONASE)-RELATED"/>
    <property type="match status" value="1"/>
</dbReference>
<dbReference type="InterPro" id="IPR014748">
    <property type="entry name" value="Enoyl-CoA_hydra_C"/>
</dbReference>
<dbReference type="Proteomes" id="UP000235703">
    <property type="component" value="Unassembled WGS sequence"/>
</dbReference>
<dbReference type="OrthoDB" id="9790967at2"/>
<dbReference type="Gene3D" id="1.10.12.10">
    <property type="entry name" value="Lyase 2-enoyl-coa Hydratase, Chain A, domain 2"/>
    <property type="match status" value="1"/>
</dbReference>
<reference evidence="2 3" key="1">
    <citation type="submission" date="2017-09" db="EMBL/GenBank/DDBJ databases">
        <title>Bacterial strain isolated from the female urinary microbiota.</title>
        <authorList>
            <person name="Thomas-White K."/>
            <person name="Kumar N."/>
            <person name="Forster S."/>
            <person name="Putonti C."/>
            <person name="Lawley T."/>
            <person name="Wolfe A.J."/>
        </authorList>
    </citation>
    <scope>NUCLEOTIDE SEQUENCE [LARGE SCALE GENOMIC DNA]</scope>
    <source>
        <strain evidence="2 3">UMB0680</strain>
    </source>
</reference>
<dbReference type="SUPFAM" id="SSF52096">
    <property type="entry name" value="ClpP/crotonase"/>
    <property type="match status" value="1"/>
</dbReference>
<keyword evidence="3" id="KW-1185">Reference proteome</keyword>
<dbReference type="Gene3D" id="3.90.226.10">
    <property type="entry name" value="2-enoyl-CoA Hydratase, Chain A, domain 1"/>
    <property type="match status" value="1"/>
</dbReference>
<dbReference type="CDD" id="cd06558">
    <property type="entry name" value="crotonase-like"/>
    <property type="match status" value="1"/>
</dbReference>
<comment type="similarity">
    <text evidence="1">Belongs to the enoyl-CoA hydratase/isomerase family.</text>
</comment>
<proteinExistence type="inferred from homology"/>
<comment type="caution">
    <text evidence="2">The sequence shown here is derived from an EMBL/GenBank/DDBJ whole genome shotgun (WGS) entry which is preliminary data.</text>
</comment>
<protein>
    <submittedName>
        <fullName evidence="2">Enoyl-CoA hydratase</fullName>
    </submittedName>
</protein>
<evidence type="ECO:0000313" key="3">
    <source>
        <dbReference type="Proteomes" id="UP000235703"/>
    </source>
</evidence>
<evidence type="ECO:0000256" key="1">
    <source>
        <dbReference type="ARBA" id="ARBA00005254"/>
    </source>
</evidence>
<name>A0A2N6PHC9_9MICO</name>
<evidence type="ECO:0000313" key="2">
    <source>
        <dbReference type="EMBL" id="PMB98092.1"/>
    </source>
</evidence>
<dbReference type="InterPro" id="IPR001753">
    <property type="entry name" value="Enoyl-CoA_hydra/iso"/>
</dbReference>
<dbReference type="AlphaFoldDB" id="A0A2N6PHC9"/>
<gene>
    <name evidence="2" type="ORF">CJ198_06885</name>
</gene>
<dbReference type="GO" id="GO:0003824">
    <property type="term" value="F:catalytic activity"/>
    <property type="evidence" value="ECO:0007669"/>
    <property type="project" value="UniProtKB-ARBA"/>
</dbReference>
<dbReference type="Pfam" id="PF00378">
    <property type="entry name" value="ECH_1"/>
    <property type="match status" value="1"/>
</dbReference>
<organism evidence="2 3">
    <name type="scientific">Brevibacterium luteolum</name>
    <dbReference type="NCBI Taxonomy" id="199591"/>
    <lineage>
        <taxon>Bacteria</taxon>
        <taxon>Bacillati</taxon>
        <taxon>Actinomycetota</taxon>
        <taxon>Actinomycetes</taxon>
        <taxon>Micrococcales</taxon>
        <taxon>Brevibacteriaceae</taxon>
        <taxon>Brevibacterium</taxon>
    </lineage>
</organism>
<sequence>MENSTVSYRVSDGVGTITLNRPDVMNAIDADTHLALQHALKRADHDPEARVIVLTGEGRAFCAGGDIKGMQGKTAFGDPSRVLSVGRDLIDLLVRTETPLIAKVNGSAIGLGATIALYCDVVCMDEEARIGDRHVNVGLVAGDGGAAIWPLLVGPAKAKEMLMTGRLISGKEAETMGLIAYALPGKELDSKVQEIADELKALPPYAVKATRASVNKLIQEATSSVLDLSLAYEHLSMKTNDHQEAVSAFIEKRPGNYHGY</sequence>
<dbReference type="EMBL" id="PNFZ01000003">
    <property type="protein sequence ID" value="PMB98092.1"/>
    <property type="molecule type" value="Genomic_DNA"/>
</dbReference>